<sequence length="85" mass="9297">MSGTFTIVPRYCIESGEVSGVGEMIGLDWNDVCDLVSRAGLYGEDGAGYTTVQKGQTFGNDLDLIFTKIFEDNPSADEIYILDDF</sequence>
<protein>
    <submittedName>
        <fullName evidence="1">Uncharacterized protein</fullName>
    </submittedName>
</protein>
<evidence type="ECO:0000313" key="2">
    <source>
        <dbReference type="Proteomes" id="UP000221837"/>
    </source>
</evidence>
<dbReference type="EMBL" id="KY630187">
    <property type="protein sequence ID" value="AQW88949.1"/>
    <property type="molecule type" value="Genomic_DNA"/>
</dbReference>
<name>A0A1S6UBY8_9CAUD</name>
<dbReference type="Proteomes" id="UP000221837">
    <property type="component" value="Genome"/>
</dbReference>
<proteinExistence type="predicted"/>
<reference evidence="1" key="1">
    <citation type="submission" date="2017-02" db="EMBL/GenBank/DDBJ databases">
        <title>Genome sequence of Serratia marcescens phage BF.</title>
        <authorList>
            <person name="Casey E."/>
            <person name="Fitzgerald B."/>
            <person name="Mahony J."/>
            <person name="Lugli G."/>
            <person name="Ventura M."/>
            <person name="van Sinderen D."/>
        </authorList>
    </citation>
    <scope>NUCLEOTIDE SEQUENCE [LARGE SCALE GENOMIC DNA]</scope>
</reference>
<gene>
    <name evidence="1" type="ORF">BF_0424</name>
</gene>
<keyword evidence="2" id="KW-1185">Reference proteome</keyword>
<accession>A0A1S6UBY8</accession>
<organism evidence="1 2">
    <name type="scientific">Serratia phage BF</name>
    <dbReference type="NCBI Taxonomy" id="1962671"/>
    <lineage>
        <taxon>Viruses</taxon>
        <taxon>Duplodnaviria</taxon>
        <taxon>Heunggongvirae</taxon>
        <taxon>Uroviricota</taxon>
        <taxon>Caudoviricetes</taxon>
        <taxon>Eneladusvirus</taxon>
        <taxon>Eneladusvirus BF</taxon>
    </lineage>
</organism>
<evidence type="ECO:0000313" key="1">
    <source>
        <dbReference type="EMBL" id="AQW88949.1"/>
    </source>
</evidence>